<feature type="compositionally biased region" description="Basic and acidic residues" evidence="1">
    <location>
        <begin position="50"/>
        <end position="67"/>
    </location>
</feature>
<keyword evidence="3" id="KW-1185">Reference proteome</keyword>
<organism evidence="2 3">
    <name type="scientific">Pseudomonas phage vB_Paer_Ps12</name>
    <dbReference type="NCBI Taxonomy" id="2924904"/>
    <lineage>
        <taxon>Viruses</taxon>
        <taxon>Duplodnaviria</taxon>
        <taxon>Heunggongvirae</taxon>
        <taxon>Uroviricota</taxon>
        <taxon>Caudoviricetes</taxon>
        <taxon>Vandenendeviridae</taxon>
        <taxon>Skurskavirinae</taxon>
        <taxon>Pakpunavirus</taxon>
        <taxon>Pakpunavirus Ps12</taxon>
    </lineage>
</organism>
<accession>A0AAE9GN79</accession>
<proteinExistence type="predicted"/>
<name>A0AAE9GN79_9CAUD</name>
<evidence type="ECO:0000256" key="1">
    <source>
        <dbReference type="SAM" id="MobiDB-lite"/>
    </source>
</evidence>
<reference evidence="2 3" key="1">
    <citation type="submission" date="2022-02" db="EMBL/GenBank/DDBJ databases">
        <authorList>
            <person name="Akremi I."/>
            <person name="Wagemans J."/>
        </authorList>
    </citation>
    <scope>NUCLEOTIDE SEQUENCE [LARGE SCALE GENOMIC DNA]</scope>
</reference>
<dbReference type="Proteomes" id="UP001220111">
    <property type="component" value="Segment"/>
</dbReference>
<gene>
    <name evidence="2" type="ORF">vBPaerPs12_119</name>
</gene>
<evidence type="ECO:0000313" key="2">
    <source>
        <dbReference type="EMBL" id="UOL47575.1"/>
    </source>
</evidence>
<dbReference type="EMBL" id="OM870967">
    <property type="protein sequence ID" value="UOL47575.1"/>
    <property type="molecule type" value="Genomic_DNA"/>
</dbReference>
<feature type="region of interest" description="Disordered" evidence="1">
    <location>
        <begin position="1"/>
        <end position="73"/>
    </location>
</feature>
<protein>
    <submittedName>
        <fullName evidence="2">Uncharacterized protein</fullName>
    </submittedName>
</protein>
<evidence type="ECO:0000313" key="3">
    <source>
        <dbReference type="Proteomes" id="UP001220111"/>
    </source>
</evidence>
<sequence>MALKQDKPQTRSTDNETPIYRLLPVQSNRRHDLYPRQQESYHSSAAVDESLSKEATSQDDKIHRPVRMETVTN</sequence>